<sequence length="103" mass="11680">MTMLYQNARILGISHEPEQNTLHFRFAEHDDWTVQCVVDFSLSGFYPHNILFHVSEYSIANLPARIAAEFPVLSYYLHSGEEWQIFHLSPQAGAGGIIVCATL</sequence>
<proteinExistence type="predicted"/>
<dbReference type="EMBL" id="LS483426">
    <property type="protein sequence ID" value="SQH25108.1"/>
    <property type="molecule type" value="Genomic_DNA"/>
</dbReference>
<dbReference type="AlphaFoldDB" id="A0AAX2J535"/>
<organism evidence="1 2">
    <name type="scientific">Kingella kingae</name>
    <dbReference type="NCBI Taxonomy" id="504"/>
    <lineage>
        <taxon>Bacteria</taxon>
        <taxon>Pseudomonadati</taxon>
        <taxon>Pseudomonadota</taxon>
        <taxon>Betaproteobacteria</taxon>
        <taxon>Neisseriales</taxon>
        <taxon>Neisseriaceae</taxon>
        <taxon>Kingella</taxon>
    </lineage>
</organism>
<dbReference type="RefSeq" id="WP_003786058.1">
    <property type="nucleotide sequence ID" value="NZ_CP050136.1"/>
</dbReference>
<gene>
    <name evidence="1" type="ORF">NCTC10529_01303</name>
</gene>
<protein>
    <submittedName>
        <fullName evidence="1">Uncharacterized protein</fullName>
    </submittedName>
</protein>
<name>A0AAX2J535_KINKI</name>
<evidence type="ECO:0000313" key="2">
    <source>
        <dbReference type="Proteomes" id="UP000248598"/>
    </source>
</evidence>
<reference evidence="1 2" key="1">
    <citation type="submission" date="2018-06" db="EMBL/GenBank/DDBJ databases">
        <authorList>
            <consortium name="Pathogen Informatics"/>
            <person name="Doyle S."/>
        </authorList>
    </citation>
    <scope>NUCLEOTIDE SEQUENCE [LARGE SCALE GENOMIC DNA]</scope>
    <source>
        <strain evidence="1 2">NCTC10529</strain>
    </source>
</reference>
<dbReference type="KEGG" id="kki:KKKWG1_1257"/>
<evidence type="ECO:0000313" key="1">
    <source>
        <dbReference type="EMBL" id="SQH25108.1"/>
    </source>
</evidence>
<dbReference type="Proteomes" id="UP000248598">
    <property type="component" value="Chromosome 1"/>
</dbReference>
<dbReference type="GeneID" id="93262586"/>
<accession>A0AAX2J535</accession>